<organism evidence="2 3">
    <name type="scientific">Halovulum marinum</name>
    <dbReference type="NCBI Taxonomy" id="2662447"/>
    <lineage>
        <taxon>Bacteria</taxon>
        <taxon>Pseudomonadati</taxon>
        <taxon>Pseudomonadota</taxon>
        <taxon>Alphaproteobacteria</taxon>
        <taxon>Rhodobacterales</taxon>
        <taxon>Paracoccaceae</taxon>
        <taxon>Halovulum</taxon>
    </lineage>
</organism>
<comment type="caution">
    <text evidence="2">The sequence shown here is derived from an EMBL/GenBank/DDBJ whole genome shotgun (WGS) entry which is preliminary data.</text>
</comment>
<dbReference type="RefSeq" id="WP_154448717.1">
    <property type="nucleotide sequence ID" value="NZ_WIND01000020.1"/>
</dbReference>
<dbReference type="AlphaFoldDB" id="A0A6L5Z4M1"/>
<evidence type="ECO:0000313" key="2">
    <source>
        <dbReference type="EMBL" id="MSU91498.1"/>
    </source>
</evidence>
<keyword evidence="1" id="KW-1133">Transmembrane helix</keyword>
<accession>A0A6L5Z4M1</accession>
<evidence type="ECO:0000256" key="1">
    <source>
        <dbReference type="SAM" id="Phobius"/>
    </source>
</evidence>
<keyword evidence="3" id="KW-1185">Reference proteome</keyword>
<dbReference type="EMBL" id="WIND01000020">
    <property type="protein sequence ID" value="MSU91498.1"/>
    <property type="molecule type" value="Genomic_DNA"/>
</dbReference>
<keyword evidence="1" id="KW-0812">Transmembrane</keyword>
<dbReference type="NCBIfam" id="NF038050">
    <property type="entry name" value="NrtS"/>
    <property type="match status" value="1"/>
</dbReference>
<keyword evidence="1" id="KW-0472">Membrane</keyword>
<dbReference type="Proteomes" id="UP000474957">
    <property type="component" value="Unassembled WGS sequence"/>
</dbReference>
<name>A0A6L5Z4M1_9RHOB</name>
<feature type="transmembrane region" description="Helical" evidence="1">
    <location>
        <begin position="53"/>
        <end position="74"/>
    </location>
</feature>
<dbReference type="InterPro" id="IPR047700">
    <property type="entry name" value="NrtS-like"/>
</dbReference>
<evidence type="ECO:0000313" key="3">
    <source>
        <dbReference type="Proteomes" id="UP000474957"/>
    </source>
</evidence>
<gene>
    <name evidence="2" type="ORF">GE300_18115</name>
</gene>
<sequence length="90" mass="9485">MRATTGSRRPPIGALLFGGGTLRRAVQTAVVVGSVLVAINHGDTIAAGQAPPWWKLLLTYCVPFCVTVWGALTVKLSAGQKRRDRDAGPS</sequence>
<feature type="transmembrane region" description="Helical" evidence="1">
    <location>
        <begin position="21"/>
        <end position="41"/>
    </location>
</feature>
<proteinExistence type="predicted"/>
<protein>
    <submittedName>
        <fullName evidence="2">Uncharacterized protein</fullName>
    </submittedName>
</protein>
<reference evidence="2 3" key="1">
    <citation type="submission" date="2019-10" db="EMBL/GenBank/DDBJ databases">
        <title>Cognatihalovulum marinum gen. nov. sp. nov., a new member of the family Rhodobacteraceae isolated from deep seawater of the Northwest Indian Ocean.</title>
        <authorList>
            <person name="Ruan C."/>
            <person name="Wang J."/>
            <person name="Zheng X."/>
            <person name="Song L."/>
            <person name="Zhu Y."/>
            <person name="Huang Y."/>
            <person name="Lu Z."/>
            <person name="Du W."/>
            <person name="Huang L."/>
            <person name="Dai X."/>
        </authorList>
    </citation>
    <scope>NUCLEOTIDE SEQUENCE [LARGE SCALE GENOMIC DNA]</scope>
    <source>
        <strain evidence="2 3">2CG4</strain>
    </source>
</reference>